<proteinExistence type="predicted"/>
<dbReference type="GO" id="GO:0016491">
    <property type="term" value="F:oxidoreductase activity"/>
    <property type="evidence" value="ECO:0007669"/>
    <property type="project" value="UniProtKB-ARBA"/>
</dbReference>
<dbReference type="PANTHER" id="PTHR30296:SF0">
    <property type="entry name" value="LACTATE UTILIZATION PROTEIN A"/>
    <property type="match status" value="1"/>
</dbReference>
<name>A0A2A9HJ33_TEPT2</name>
<dbReference type="EMBL" id="PDJQ01000001">
    <property type="protein sequence ID" value="PFG75140.1"/>
    <property type="molecule type" value="Genomic_DNA"/>
</dbReference>
<accession>A0A2A9HJ33</accession>
<feature type="domain" description="Cysteine-rich" evidence="1">
    <location>
        <begin position="133"/>
        <end position="218"/>
    </location>
</feature>
<dbReference type="Pfam" id="PF02754">
    <property type="entry name" value="CCG"/>
    <property type="match status" value="2"/>
</dbReference>
<gene>
    <name evidence="2" type="ORF">A9A59_2406</name>
</gene>
<sequence length="242" mass="25507">MPGMAAVALFDPCYLQALRPGDAACARRVLEALGDTVTLIDGRCCGQPAFNSGFRTEARAVGRQLLRAARAHAAIVTASGSCTAMVRHYLPALWEPPRSAAAAAIASRFVDFPTYVARHPGFERLGLRLPGVVALHESCHSRRELGASAAVAAVLARIEGLEVREPAFAEECCGFGGTFAVKEPEVSVEMMRAKLEALAATGARVVVSPDYSCLAHLQAGAAGLGIQLEGWTLPELLARALE</sequence>
<evidence type="ECO:0000313" key="3">
    <source>
        <dbReference type="Proteomes" id="UP000223071"/>
    </source>
</evidence>
<comment type="caution">
    <text evidence="2">The sequence shown here is derived from an EMBL/GenBank/DDBJ whole genome shotgun (WGS) entry which is preliminary data.</text>
</comment>
<dbReference type="Proteomes" id="UP000223071">
    <property type="component" value="Unassembled WGS sequence"/>
</dbReference>
<protein>
    <submittedName>
        <fullName evidence="2">L-lactate dehydrogenase complex protein LldE</fullName>
    </submittedName>
</protein>
<evidence type="ECO:0000313" key="2">
    <source>
        <dbReference type="EMBL" id="PFG75140.1"/>
    </source>
</evidence>
<dbReference type="InterPro" id="IPR004017">
    <property type="entry name" value="Cys_rich_dom"/>
</dbReference>
<organism evidence="2 3">
    <name type="scientific">Tepidiforma thermophila (strain KCTC 52669 / CGMCC 1.13589 / G233)</name>
    <dbReference type="NCBI Taxonomy" id="2761530"/>
    <lineage>
        <taxon>Bacteria</taxon>
        <taxon>Bacillati</taxon>
        <taxon>Chloroflexota</taxon>
        <taxon>Tepidiformia</taxon>
        <taxon>Tepidiformales</taxon>
        <taxon>Tepidiformaceae</taxon>
        <taxon>Tepidiforma</taxon>
    </lineage>
</organism>
<dbReference type="GO" id="GO:0005829">
    <property type="term" value="C:cytosol"/>
    <property type="evidence" value="ECO:0007669"/>
    <property type="project" value="TreeGrafter"/>
</dbReference>
<dbReference type="PANTHER" id="PTHR30296">
    <property type="entry name" value="UNCHARACTERIZED PROTEIN YKGE"/>
    <property type="match status" value="1"/>
</dbReference>
<evidence type="ECO:0000259" key="1">
    <source>
        <dbReference type="Pfam" id="PF02754"/>
    </source>
</evidence>
<dbReference type="AlphaFoldDB" id="A0A2A9HJ33"/>
<feature type="domain" description="Cysteine-rich" evidence="1">
    <location>
        <begin position="7"/>
        <end position="86"/>
    </location>
</feature>
<reference evidence="2 3" key="1">
    <citation type="submission" date="2017-09" db="EMBL/GenBank/DDBJ databases">
        <title>Sequencing the genomes of two abundant thermophiles in Great Basin hot springs: Thermocrinis jamiesonii and novel Chloroflexi Thermoflexus hugenholtzii.</title>
        <authorList>
            <person name="Hedlund B."/>
        </authorList>
    </citation>
    <scope>NUCLEOTIDE SEQUENCE [LARGE SCALE GENOMIC DNA]</scope>
    <source>
        <strain evidence="2 3">G233</strain>
    </source>
</reference>
<keyword evidence="3" id="KW-1185">Reference proteome</keyword>